<dbReference type="EMBL" id="KN837105">
    <property type="protein sequence ID" value="KIJ46805.1"/>
    <property type="molecule type" value="Genomic_DNA"/>
</dbReference>
<protein>
    <submittedName>
        <fullName evidence="2">Uncharacterized protein</fullName>
    </submittedName>
</protein>
<keyword evidence="3" id="KW-1185">Reference proteome</keyword>
<dbReference type="AlphaFoldDB" id="A0A0C9UUQ6"/>
<feature type="compositionally biased region" description="Polar residues" evidence="1">
    <location>
        <begin position="76"/>
        <end position="90"/>
    </location>
</feature>
<dbReference type="Proteomes" id="UP000054279">
    <property type="component" value="Unassembled WGS sequence"/>
</dbReference>
<dbReference type="HOGENOM" id="CLU_1469113_0_0_1"/>
<gene>
    <name evidence="2" type="ORF">M422DRAFT_249542</name>
</gene>
<feature type="region of interest" description="Disordered" evidence="1">
    <location>
        <begin position="58"/>
        <end position="92"/>
    </location>
</feature>
<evidence type="ECO:0000313" key="2">
    <source>
        <dbReference type="EMBL" id="KIJ46805.1"/>
    </source>
</evidence>
<sequence length="184" mass="20036">MEEASFLKHVIGDTMDISPVKHFCPETVNPYFRSDFPSNISTDFCGQRVGGWAGDSGFRTEGSCADSRDRADESTDTSVVTVPESPSQQPVGIPLGNLPTMTTEADHLNTLELSLTEERVKTNRIENQLNRLLALLDPTGENAEPALPGEAPSVQAMDEDTPSEMNMGRGFQMRPSNPSDFDGD</sequence>
<evidence type="ECO:0000256" key="1">
    <source>
        <dbReference type="SAM" id="MobiDB-lite"/>
    </source>
</evidence>
<evidence type="ECO:0000313" key="3">
    <source>
        <dbReference type="Proteomes" id="UP000054279"/>
    </source>
</evidence>
<accession>A0A0C9UUQ6</accession>
<reference evidence="2 3" key="1">
    <citation type="submission" date="2014-06" db="EMBL/GenBank/DDBJ databases">
        <title>Evolutionary Origins and Diversification of the Mycorrhizal Mutualists.</title>
        <authorList>
            <consortium name="DOE Joint Genome Institute"/>
            <consortium name="Mycorrhizal Genomics Consortium"/>
            <person name="Kohler A."/>
            <person name="Kuo A."/>
            <person name="Nagy L.G."/>
            <person name="Floudas D."/>
            <person name="Copeland A."/>
            <person name="Barry K.W."/>
            <person name="Cichocki N."/>
            <person name="Veneault-Fourrey C."/>
            <person name="LaButti K."/>
            <person name="Lindquist E.A."/>
            <person name="Lipzen A."/>
            <person name="Lundell T."/>
            <person name="Morin E."/>
            <person name="Murat C."/>
            <person name="Riley R."/>
            <person name="Ohm R."/>
            <person name="Sun H."/>
            <person name="Tunlid A."/>
            <person name="Henrissat B."/>
            <person name="Grigoriev I.V."/>
            <person name="Hibbett D.S."/>
            <person name="Martin F."/>
        </authorList>
    </citation>
    <scope>NUCLEOTIDE SEQUENCE [LARGE SCALE GENOMIC DNA]</scope>
    <source>
        <strain evidence="2 3">SS14</strain>
    </source>
</reference>
<feature type="compositionally biased region" description="Polar residues" evidence="1">
    <location>
        <begin position="174"/>
        <end position="184"/>
    </location>
</feature>
<proteinExistence type="predicted"/>
<name>A0A0C9UUQ6_SPHS4</name>
<feature type="region of interest" description="Disordered" evidence="1">
    <location>
        <begin position="140"/>
        <end position="184"/>
    </location>
</feature>
<organism evidence="2 3">
    <name type="scientific">Sphaerobolus stellatus (strain SS14)</name>
    <dbReference type="NCBI Taxonomy" id="990650"/>
    <lineage>
        <taxon>Eukaryota</taxon>
        <taxon>Fungi</taxon>
        <taxon>Dikarya</taxon>
        <taxon>Basidiomycota</taxon>
        <taxon>Agaricomycotina</taxon>
        <taxon>Agaricomycetes</taxon>
        <taxon>Phallomycetidae</taxon>
        <taxon>Geastrales</taxon>
        <taxon>Sphaerobolaceae</taxon>
        <taxon>Sphaerobolus</taxon>
    </lineage>
</organism>